<accession>A0A3D9IRK0</accession>
<evidence type="ECO:0000256" key="6">
    <source>
        <dbReference type="ARBA" id="ARBA00023136"/>
    </source>
</evidence>
<dbReference type="RefSeq" id="WP_246016698.1">
    <property type="nucleotide sequence ID" value="NZ_QRDZ01000023.1"/>
</dbReference>
<dbReference type="InterPro" id="IPR000515">
    <property type="entry name" value="MetI-like"/>
</dbReference>
<protein>
    <submittedName>
        <fullName evidence="9">Putative aldouronate transport system permease protein</fullName>
    </submittedName>
</protein>
<dbReference type="InterPro" id="IPR050809">
    <property type="entry name" value="UgpAE/MalFG_permease"/>
</dbReference>
<evidence type="ECO:0000256" key="3">
    <source>
        <dbReference type="ARBA" id="ARBA00022475"/>
    </source>
</evidence>
<keyword evidence="5 7" id="KW-1133">Transmembrane helix</keyword>
<comment type="caution">
    <text evidence="9">The sequence shown here is derived from an EMBL/GenBank/DDBJ whole genome shotgun (WGS) entry which is preliminary data.</text>
</comment>
<dbReference type="Pfam" id="PF00528">
    <property type="entry name" value="BPD_transp_1"/>
    <property type="match status" value="1"/>
</dbReference>
<keyword evidence="4 7" id="KW-0812">Transmembrane</keyword>
<dbReference type="CDD" id="cd06261">
    <property type="entry name" value="TM_PBP2"/>
    <property type="match status" value="1"/>
</dbReference>
<dbReference type="EMBL" id="QRDZ01000023">
    <property type="protein sequence ID" value="RED64431.1"/>
    <property type="molecule type" value="Genomic_DNA"/>
</dbReference>
<dbReference type="Proteomes" id="UP000256977">
    <property type="component" value="Unassembled WGS sequence"/>
</dbReference>
<feature type="transmembrane region" description="Helical" evidence="7">
    <location>
        <begin position="176"/>
        <end position="195"/>
    </location>
</feature>
<name>A0A3D9IRK0_9BACL</name>
<evidence type="ECO:0000256" key="4">
    <source>
        <dbReference type="ARBA" id="ARBA00022692"/>
    </source>
</evidence>
<feature type="transmembrane region" description="Helical" evidence="7">
    <location>
        <begin position="79"/>
        <end position="103"/>
    </location>
</feature>
<dbReference type="Gene3D" id="1.10.3720.10">
    <property type="entry name" value="MetI-like"/>
    <property type="match status" value="1"/>
</dbReference>
<dbReference type="AlphaFoldDB" id="A0A3D9IRK0"/>
<keyword evidence="2 7" id="KW-0813">Transport</keyword>
<dbReference type="PANTHER" id="PTHR43227">
    <property type="entry name" value="BLL4140 PROTEIN"/>
    <property type="match status" value="1"/>
</dbReference>
<reference evidence="9 10" key="1">
    <citation type="submission" date="2018-07" db="EMBL/GenBank/DDBJ databases">
        <title>Genomic Encyclopedia of Type Strains, Phase III (KMG-III): the genomes of soil and plant-associated and newly described type strains.</title>
        <authorList>
            <person name="Whitman W."/>
        </authorList>
    </citation>
    <scope>NUCLEOTIDE SEQUENCE [LARGE SCALE GENOMIC DNA]</scope>
    <source>
        <strain evidence="9 10">CECT 7287</strain>
    </source>
</reference>
<dbReference type="GO" id="GO:0055085">
    <property type="term" value="P:transmembrane transport"/>
    <property type="evidence" value="ECO:0007669"/>
    <property type="project" value="InterPro"/>
</dbReference>
<gene>
    <name evidence="9" type="ORF">DFP98_123103</name>
</gene>
<proteinExistence type="inferred from homology"/>
<organism evidence="9 10">
    <name type="scientific">Cohnella phaseoli</name>
    <dbReference type="NCBI Taxonomy" id="456490"/>
    <lineage>
        <taxon>Bacteria</taxon>
        <taxon>Bacillati</taxon>
        <taxon>Bacillota</taxon>
        <taxon>Bacilli</taxon>
        <taxon>Bacillales</taxon>
        <taxon>Paenibacillaceae</taxon>
        <taxon>Cohnella</taxon>
    </lineage>
</organism>
<feature type="domain" description="ABC transmembrane type-1" evidence="8">
    <location>
        <begin position="75"/>
        <end position="290"/>
    </location>
</feature>
<evidence type="ECO:0000313" key="10">
    <source>
        <dbReference type="Proteomes" id="UP000256977"/>
    </source>
</evidence>
<feature type="transmembrane region" description="Helical" evidence="7">
    <location>
        <begin position="16"/>
        <end position="42"/>
    </location>
</feature>
<keyword evidence="10" id="KW-1185">Reference proteome</keyword>
<dbReference type="PROSITE" id="PS50928">
    <property type="entry name" value="ABC_TM1"/>
    <property type="match status" value="1"/>
</dbReference>
<feature type="transmembrane region" description="Helical" evidence="7">
    <location>
        <begin position="216"/>
        <end position="237"/>
    </location>
</feature>
<evidence type="ECO:0000259" key="8">
    <source>
        <dbReference type="PROSITE" id="PS50928"/>
    </source>
</evidence>
<dbReference type="GO" id="GO:0005886">
    <property type="term" value="C:plasma membrane"/>
    <property type="evidence" value="ECO:0007669"/>
    <property type="project" value="UniProtKB-SubCell"/>
</dbReference>
<dbReference type="SUPFAM" id="SSF161098">
    <property type="entry name" value="MetI-like"/>
    <property type="match status" value="1"/>
</dbReference>
<evidence type="ECO:0000313" key="9">
    <source>
        <dbReference type="EMBL" id="RED64431.1"/>
    </source>
</evidence>
<evidence type="ECO:0000256" key="7">
    <source>
        <dbReference type="RuleBase" id="RU363032"/>
    </source>
</evidence>
<comment type="similarity">
    <text evidence="7">Belongs to the binding-protein-dependent transport system permease family.</text>
</comment>
<keyword evidence="3" id="KW-1003">Cell membrane</keyword>
<dbReference type="PANTHER" id="PTHR43227:SF11">
    <property type="entry name" value="BLL4140 PROTEIN"/>
    <property type="match status" value="1"/>
</dbReference>
<feature type="transmembrane region" description="Helical" evidence="7">
    <location>
        <begin position="115"/>
        <end position="137"/>
    </location>
</feature>
<comment type="subcellular location">
    <subcellularLocation>
        <location evidence="1 7">Cell membrane</location>
        <topology evidence="1 7">Multi-pass membrane protein</topology>
    </subcellularLocation>
</comment>
<sequence length="303" mass="34336">MKEQSAMKLAWKNRALYVLLAPAIVFYVVFCYIPMYGITIAFKDFMLSKGVLASPWVGFDHFQTLFALDKFWSVFYNTFYINLLKIVWGFPAPLILALLLNEVRRMVFKRTVQTIIYLPYFISWVTIAGIVTAFLSVEDGLVNKIILSFGGEKVNFLMRSDLFRPLLVVTSIWKEAGWGTIIYFAAISSVPPELYEAAKIDGANRWKQMLHVTLPWIAPTISILLILNFGSMMTGGFDQVFNLYNLAVYETGDVIDTYMYRTGLVEGKFSLAAAVGLLLNVINFILLVTVDRISKKINGTGIY</sequence>
<keyword evidence="6 7" id="KW-0472">Membrane</keyword>
<evidence type="ECO:0000256" key="2">
    <source>
        <dbReference type="ARBA" id="ARBA00022448"/>
    </source>
</evidence>
<evidence type="ECO:0000256" key="5">
    <source>
        <dbReference type="ARBA" id="ARBA00022989"/>
    </source>
</evidence>
<feature type="transmembrane region" description="Helical" evidence="7">
    <location>
        <begin position="269"/>
        <end position="290"/>
    </location>
</feature>
<evidence type="ECO:0000256" key="1">
    <source>
        <dbReference type="ARBA" id="ARBA00004651"/>
    </source>
</evidence>
<dbReference type="InterPro" id="IPR035906">
    <property type="entry name" value="MetI-like_sf"/>
</dbReference>